<dbReference type="EMBL" id="CP042189">
    <property type="protein sequence ID" value="QDS70984.1"/>
    <property type="molecule type" value="Genomic_DNA"/>
</dbReference>
<feature type="region of interest" description="Disordered" evidence="1">
    <location>
        <begin position="164"/>
        <end position="199"/>
    </location>
</feature>
<feature type="compositionally biased region" description="Polar residues" evidence="1">
    <location>
        <begin position="183"/>
        <end position="199"/>
    </location>
</feature>
<proteinExistence type="predicted"/>
<reference evidence="2 3" key="1">
    <citation type="submission" date="2019-07" db="EMBL/GenBank/DDBJ databases">
        <title>Finished genome of Venturia effusa.</title>
        <authorList>
            <person name="Young C.A."/>
            <person name="Cox M.P."/>
            <person name="Ganley A.R.D."/>
            <person name="David W.J."/>
        </authorList>
    </citation>
    <scope>NUCLEOTIDE SEQUENCE [LARGE SCALE GENOMIC DNA]</scope>
    <source>
        <strain evidence="3">albino</strain>
    </source>
</reference>
<sequence>MASRPLKREYSQGYPNTSRQPLRWAAQADDEDENEAYDYDQRRHSGNAGELVAGVSYGLQSPVATSAYSSYGYPASANSHVPYAPNYVYGNQPHTSPYSQPYTSNEVHSPTACRSEYSAADYAAAYSSSHAITPAITYTPAPAPMSPTFTDYWVAPHHGHGNYGSTINHSPVGNAPANGLVRTPSQRSDGNRSQNSNDG</sequence>
<name>A0A517L5U4_9PEZI</name>
<feature type="region of interest" description="Disordered" evidence="1">
    <location>
        <begin position="1"/>
        <end position="33"/>
    </location>
</feature>
<keyword evidence="3" id="KW-1185">Reference proteome</keyword>
<evidence type="ECO:0000313" key="3">
    <source>
        <dbReference type="Proteomes" id="UP000316270"/>
    </source>
</evidence>
<dbReference type="Proteomes" id="UP000316270">
    <property type="component" value="Chromosome 5"/>
</dbReference>
<protein>
    <submittedName>
        <fullName evidence="2">Uncharacterized protein</fullName>
    </submittedName>
</protein>
<evidence type="ECO:0000313" key="2">
    <source>
        <dbReference type="EMBL" id="QDS70984.1"/>
    </source>
</evidence>
<evidence type="ECO:0000256" key="1">
    <source>
        <dbReference type="SAM" id="MobiDB-lite"/>
    </source>
</evidence>
<gene>
    <name evidence="2" type="ORF">FKW77_007513</name>
</gene>
<organism evidence="2 3">
    <name type="scientific">Venturia effusa</name>
    <dbReference type="NCBI Taxonomy" id="50376"/>
    <lineage>
        <taxon>Eukaryota</taxon>
        <taxon>Fungi</taxon>
        <taxon>Dikarya</taxon>
        <taxon>Ascomycota</taxon>
        <taxon>Pezizomycotina</taxon>
        <taxon>Dothideomycetes</taxon>
        <taxon>Pleosporomycetidae</taxon>
        <taxon>Venturiales</taxon>
        <taxon>Venturiaceae</taxon>
        <taxon>Venturia</taxon>
    </lineage>
</organism>
<accession>A0A517L5U4</accession>
<dbReference type="AlphaFoldDB" id="A0A517L5U4"/>
<feature type="compositionally biased region" description="Basic and acidic residues" evidence="1">
    <location>
        <begin position="1"/>
        <end position="10"/>
    </location>
</feature>
<dbReference type="OrthoDB" id="2687452at2759"/>